<feature type="active site" evidence="6">
    <location>
        <position position="107"/>
    </location>
</feature>
<gene>
    <name evidence="9" type="ORF">GIB67_042096</name>
</gene>
<dbReference type="FunFam" id="2.40.70.10:FF:000034">
    <property type="entry name" value="Aspartyl protease family protein"/>
    <property type="match status" value="1"/>
</dbReference>
<evidence type="ECO:0000256" key="2">
    <source>
        <dbReference type="ARBA" id="ARBA00022670"/>
    </source>
</evidence>
<evidence type="ECO:0000256" key="7">
    <source>
        <dbReference type="SAM" id="SignalP"/>
    </source>
</evidence>
<protein>
    <recommendedName>
        <fullName evidence="8">Peptidase A1 domain-containing protein</fullName>
    </recommendedName>
</protein>
<evidence type="ECO:0000256" key="6">
    <source>
        <dbReference type="PIRSR" id="PIRSR601461-1"/>
    </source>
</evidence>
<sequence length="465" mass="51019">MIPSCSFLALLSLLSHISSTTITIPLPLSLTNTNQFPKTPSLDILQQLTHLASTSLTRAKHLKNPNASSLTTTTTTTTTPLFPQNYGAYTIPLSFGTPSQTIQFIMDTGSSLVWFPCTHRYLCNKCDDNNNKTQTPVFIPKLSSSAKLIGCKNSKCGWIHDQFEGICDECEPNFTNCSQICPPYRIIYGSGSTGGILLSETLNLEEKTTENFVVGCSLFSSKTPNGIAGFGRRPPSLPSQLGLTKFSYCLLSHRFDDATNSGSLVLRSDSGDAKLNGVNYTHLLRNGFNTRNPAFENYYYIAIMKITVGVKHVKIPYSYLSRGSNGSGGTIVDSGATFTFMESRVFELVAREFEKQVASGYRRATDVETLTGLRLCYDISAENGTVLLPKIGFHFKGGAEMVLPLENYFSFVGSGMGVACMTVVTDVGGLSDGPSVILGNFQLQNYYVEYDLENERFGFRRQMCK</sequence>
<evidence type="ECO:0000256" key="4">
    <source>
        <dbReference type="ARBA" id="ARBA00022801"/>
    </source>
</evidence>
<evidence type="ECO:0000256" key="5">
    <source>
        <dbReference type="ARBA" id="ARBA00023180"/>
    </source>
</evidence>
<proteinExistence type="inferred from homology"/>
<evidence type="ECO:0000313" key="10">
    <source>
        <dbReference type="Proteomes" id="UP000541444"/>
    </source>
</evidence>
<accession>A0A7J7MVT2</accession>
<evidence type="ECO:0000256" key="3">
    <source>
        <dbReference type="ARBA" id="ARBA00022750"/>
    </source>
</evidence>
<dbReference type="PANTHER" id="PTHR47967">
    <property type="entry name" value="OS07G0603500 PROTEIN-RELATED"/>
    <property type="match status" value="1"/>
</dbReference>
<dbReference type="CDD" id="cd05476">
    <property type="entry name" value="pepsin_A_like_plant"/>
    <property type="match status" value="1"/>
</dbReference>
<evidence type="ECO:0000313" key="9">
    <source>
        <dbReference type="EMBL" id="KAF6159015.1"/>
    </source>
</evidence>
<keyword evidence="10" id="KW-1185">Reference proteome</keyword>
<dbReference type="InterPro" id="IPR021109">
    <property type="entry name" value="Peptidase_aspartic_dom_sf"/>
</dbReference>
<evidence type="ECO:0000256" key="1">
    <source>
        <dbReference type="ARBA" id="ARBA00007447"/>
    </source>
</evidence>
<feature type="chain" id="PRO_5029868823" description="Peptidase A1 domain-containing protein" evidence="7">
    <location>
        <begin position="20"/>
        <end position="465"/>
    </location>
</feature>
<comment type="similarity">
    <text evidence="1">Belongs to the peptidase A1 family.</text>
</comment>
<keyword evidence="5" id="KW-0325">Glycoprotein</keyword>
<dbReference type="GO" id="GO:0004190">
    <property type="term" value="F:aspartic-type endopeptidase activity"/>
    <property type="evidence" value="ECO:0007669"/>
    <property type="project" value="UniProtKB-KW"/>
</dbReference>
<dbReference type="SUPFAM" id="SSF50630">
    <property type="entry name" value="Acid proteases"/>
    <property type="match status" value="1"/>
</dbReference>
<dbReference type="PANTHER" id="PTHR47967:SF36">
    <property type="entry name" value="PEPTIDASE A1 DOMAIN-CONTAINING PROTEIN"/>
    <property type="match status" value="1"/>
</dbReference>
<dbReference type="InterPro" id="IPR034161">
    <property type="entry name" value="Pepsin-like_plant"/>
</dbReference>
<dbReference type="InterPro" id="IPR051708">
    <property type="entry name" value="Plant_Aspart_Prot_A1"/>
</dbReference>
<comment type="caution">
    <text evidence="9">The sequence shown here is derived from an EMBL/GenBank/DDBJ whole genome shotgun (WGS) entry which is preliminary data.</text>
</comment>
<dbReference type="Pfam" id="PF14541">
    <property type="entry name" value="TAXi_C"/>
    <property type="match status" value="1"/>
</dbReference>
<dbReference type="GO" id="GO:0005576">
    <property type="term" value="C:extracellular region"/>
    <property type="evidence" value="ECO:0007669"/>
    <property type="project" value="TreeGrafter"/>
</dbReference>
<dbReference type="EMBL" id="JACGCM010001210">
    <property type="protein sequence ID" value="KAF6159015.1"/>
    <property type="molecule type" value="Genomic_DNA"/>
</dbReference>
<dbReference type="Proteomes" id="UP000541444">
    <property type="component" value="Unassembled WGS sequence"/>
</dbReference>
<keyword evidence="7" id="KW-0732">Signal</keyword>
<dbReference type="GO" id="GO:0006508">
    <property type="term" value="P:proteolysis"/>
    <property type="evidence" value="ECO:0007669"/>
    <property type="project" value="UniProtKB-KW"/>
</dbReference>
<dbReference type="InterPro" id="IPR032799">
    <property type="entry name" value="TAXi_C"/>
</dbReference>
<name>A0A7J7MVT2_9MAGN</name>
<organism evidence="9 10">
    <name type="scientific">Kingdonia uniflora</name>
    <dbReference type="NCBI Taxonomy" id="39325"/>
    <lineage>
        <taxon>Eukaryota</taxon>
        <taxon>Viridiplantae</taxon>
        <taxon>Streptophyta</taxon>
        <taxon>Embryophyta</taxon>
        <taxon>Tracheophyta</taxon>
        <taxon>Spermatophyta</taxon>
        <taxon>Magnoliopsida</taxon>
        <taxon>Ranunculales</taxon>
        <taxon>Circaeasteraceae</taxon>
        <taxon>Kingdonia</taxon>
    </lineage>
</organism>
<dbReference type="OrthoDB" id="2747330at2759"/>
<dbReference type="PROSITE" id="PS51767">
    <property type="entry name" value="PEPTIDASE_A1"/>
    <property type="match status" value="1"/>
</dbReference>
<feature type="domain" description="Peptidase A1" evidence="8">
    <location>
        <begin position="89"/>
        <end position="460"/>
    </location>
</feature>
<dbReference type="PRINTS" id="PR00792">
    <property type="entry name" value="PEPSIN"/>
</dbReference>
<dbReference type="InterPro" id="IPR001461">
    <property type="entry name" value="Aspartic_peptidase_A1"/>
</dbReference>
<dbReference type="Gene3D" id="2.40.70.10">
    <property type="entry name" value="Acid Proteases"/>
    <property type="match status" value="2"/>
</dbReference>
<keyword evidence="2" id="KW-0645">Protease</keyword>
<keyword evidence="4" id="KW-0378">Hydrolase</keyword>
<feature type="signal peptide" evidence="7">
    <location>
        <begin position="1"/>
        <end position="19"/>
    </location>
</feature>
<dbReference type="AlphaFoldDB" id="A0A7J7MVT2"/>
<reference evidence="9 10" key="1">
    <citation type="journal article" date="2020" name="IScience">
        <title>Genome Sequencing of the Endangered Kingdonia uniflora (Circaeasteraceae, Ranunculales) Reveals Potential Mechanisms of Evolutionary Specialization.</title>
        <authorList>
            <person name="Sun Y."/>
            <person name="Deng T."/>
            <person name="Zhang A."/>
            <person name="Moore M.J."/>
            <person name="Landis J.B."/>
            <person name="Lin N."/>
            <person name="Zhang H."/>
            <person name="Zhang X."/>
            <person name="Huang J."/>
            <person name="Zhang X."/>
            <person name="Sun H."/>
            <person name="Wang H."/>
        </authorList>
    </citation>
    <scope>NUCLEOTIDE SEQUENCE [LARGE SCALE GENOMIC DNA]</scope>
    <source>
        <strain evidence="9">TB1705</strain>
        <tissue evidence="9">Leaf</tissue>
    </source>
</reference>
<feature type="active site" evidence="6">
    <location>
        <position position="333"/>
    </location>
</feature>
<dbReference type="InterPro" id="IPR033121">
    <property type="entry name" value="PEPTIDASE_A1"/>
</dbReference>
<keyword evidence="3" id="KW-0064">Aspartyl protease</keyword>
<dbReference type="InterPro" id="IPR032861">
    <property type="entry name" value="TAXi_N"/>
</dbReference>
<dbReference type="Pfam" id="PF14543">
    <property type="entry name" value="TAXi_N"/>
    <property type="match status" value="1"/>
</dbReference>
<evidence type="ECO:0000259" key="8">
    <source>
        <dbReference type="PROSITE" id="PS51767"/>
    </source>
</evidence>